<dbReference type="GO" id="GO:0006772">
    <property type="term" value="P:thiamine metabolic process"/>
    <property type="evidence" value="ECO:0007669"/>
    <property type="project" value="UniProtKB-UniRule"/>
</dbReference>
<dbReference type="InterPro" id="IPR007373">
    <property type="entry name" value="Thiamin_PyroPKinase_B1-bd"/>
</dbReference>
<feature type="domain" description="Thiamin pyrophosphokinase thiamin-binding" evidence="6">
    <location>
        <begin position="133"/>
        <end position="194"/>
    </location>
</feature>
<dbReference type="InterPro" id="IPR007371">
    <property type="entry name" value="TPK_catalytic"/>
</dbReference>
<dbReference type="GO" id="GO:0030975">
    <property type="term" value="F:thiamine binding"/>
    <property type="evidence" value="ECO:0007669"/>
    <property type="project" value="InterPro"/>
</dbReference>
<keyword evidence="4" id="KW-0067">ATP-binding</keyword>
<keyword evidence="8" id="KW-1185">Reference proteome</keyword>
<dbReference type="Pfam" id="PF04263">
    <property type="entry name" value="TPK_catalytic"/>
    <property type="match status" value="1"/>
</dbReference>
<dbReference type="GO" id="GO:0016301">
    <property type="term" value="F:kinase activity"/>
    <property type="evidence" value="ECO:0007669"/>
    <property type="project" value="UniProtKB-KW"/>
</dbReference>
<dbReference type="NCBIfam" id="TIGR01378">
    <property type="entry name" value="thi_PPkinase"/>
    <property type="match status" value="1"/>
</dbReference>
<dbReference type="SUPFAM" id="SSF63862">
    <property type="entry name" value="Thiamin pyrophosphokinase, substrate-binding domain"/>
    <property type="match status" value="1"/>
</dbReference>
<dbReference type="PANTHER" id="PTHR41299">
    <property type="entry name" value="THIAMINE PYROPHOSPHOKINASE"/>
    <property type="match status" value="1"/>
</dbReference>
<proteinExistence type="predicted"/>
<accession>A0A7U9XUT2</accession>
<dbReference type="PANTHER" id="PTHR41299:SF1">
    <property type="entry name" value="THIAMINE PYROPHOSPHOKINASE"/>
    <property type="match status" value="1"/>
</dbReference>
<keyword evidence="2" id="KW-0547">Nucleotide-binding</keyword>
<dbReference type="KEGG" id="manr:MPAN_013050"/>
<dbReference type="InterPro" id="IPR036759">
    <property type="entry name" value="TPK_catalytic_sf"/>
</dbReference>
<organism evidence="7 8">
    <name type="scientific">Mariniplasma anaerobium</name>
    <dbReference type="NCBI Taxonomy" id="2735436"/>
    <lineage>
        <taxon>Bacteria</taxon>
        <taxon>Bacillati</taxon>
        <taxon>Mycoplasmatota</taxon>
        <taxon>Mollicutes</taxon>
        <taxon>Acholeplasmatales</taxon>
        <taxon>Acholeplasmataceae</taxon>
        <taxon>Mariniplasma</taxon>
    </lineage>
</organism>
<evidence type="ECO:0000256" key="1">
    <source>
        <dbReference type="ARBA" id="ARBA00022679"/>
    </source>
</evidence>
<evidence type="ECO:0000313" key="8">
    <source>
        <dbReference type="Proteomes" id="UP000620133"/>
    </source>
</evidence>
<sequence>MRVLIVVHPVPKDIKKIISLKDDDYIIAVDQAVLSLYKQRIPINLAIGDFDSLNHHGILNTLNVLKLDPIKDVTDSYQALIEAQKLNPDEYIMVGGIGGNRVEHFMAHILLFNKFPKLKIINDKSEIFMLENQDYIVDFKGYVSIFAYDNALITLKGFKYPLETYELKRYDPLGISNEIINDSGHICVKEGKVLVVLSSRDR</sequence>
<dbReference type="InterPro" id="IPR036371">
    <property type="entry name" value="TPK_B1-bd_sf"/>
</dbReference>
<dbReference type="GO" id="GO:0009229">
    <property type="term" value="P:thiamine diphosphate biosynthetic process"/>
    <property type="evidence" value="ECO:0007669"/>
    <property type="project" value="InterPro"/>
</dbReference>
<dbReference type="Gene3D" id="3.40.50.10240">
    <property type="entry name" value="Thiamin pyrophosphokinase, catalytic domain"/>
    <property type="match status" value="1"/>
</dbReference>
<evidence type="ECO:0000256" key="3">
    <source>
        <dbReference type="ARBA" id="ARBA00022777"/>
    </source>
</evidence>
<dbReference type="InterPro" id="IPR006282">
    <property type="entry name" value="Thi_PPkinase"/>
</dbReference>
<evidence type="ECO:0000256" key="5">
    <source>
        <dbReference type="NCBIfam" id="TIGR01378"/>
    </source>
</evidence>
<dbReference type="GO" id="GO:0005524">
    <property type="term" value="F:ATP binding"/>
    <property type="evidence" value="ECO:0007669"/>
    <property type="project" value="UniProtKB-KW"/>
</dbReference>
<name>A0A7U9XUT2_9MOLU</name>
<dbReference type="EMBL" id="AP024412">
    <property type="protein sequence ID" value="BCR36412.1"/>
    <property type="molecule type" value="Genomic_DNA"/>
</dbReference>
<evidence type="ECO:0000256" key="4">
    <source>
        <dbReference type="ARBA" id="ARBA00022840"/>
    </source>
</evidence>
<gene>
    <name evidence="7" type="ORF">MPAN_013050</name>
</gene>
<dbReference type="SMART" id="SM00983">
    <property type="entry name" value="TPK_B1_binding"/>
    <property type="match status" value="1"/>
</dbReference>
<keyword evidence="1" id="KW-0808">Transferase</keyword>
<evidence type="ECO:0000259" key="6">
    <source>
        <dbReference type="SMART" id="SM00983"/>
    </source>
</evidence>
<dbReference type="AlphaFoldDB" id="A0A7U9XUT2"/>
<reference evidence="7" key="1">
    <citation type="submission" date="2021-01" db="EMBL/GenBank/DDBJ databases">
        <title>Draft genome sequence of Acholeplasmataceae bacterium strain Mahy22.</title>
        <authorList>
            <person name="Watanabe M."/>
            <person name="Kojima H."/>
            <person name="Fukui M."/>
        </authorList>
    </citation>
    <scope>NUCLEOTIDE SEQUENCE</scope>
    <source>
        <strain evidence="7">Mahy22</strain>
    </source>
</reference>
<keyword evidence="3" id="KW-0418">Kinase</keyword>
<dbReference type="Pfam" id="PF04265">
    <property type="entry name" value="TPK_B1_binding"/>
    <property type="match status" value="1"/>
</dbReference>
<dbReference type="EC" id="2.7.6.2" evidence="5"/>
<dbReference type="RefSeq" id="WP_176238777.1">
    <property type="nucleotide sequence ID" value="NZ_AP024412.1"/>
</dbReference>
<dbReference type="SUPFAM" id="SSF63999">
    <property type="entry name" value="Thiamin pyrophosphokinase, catalytic domain"/>
    <property type="match status" value="1"/>
</dbReference>
<dbReference type="CDD" id="cd07995">
    <property type="entry name" value="TPK"/>
    <property type="match status" value="1"/>
</dbReference>
<dbReference type="InterPro" id="IPR053149">
    <property type="entry name" value="TPK"/>
</dbReference>
<protein>
    <recommendedName>
        <fullName evidence="5">Thiamine diphosphokinase</fullName>
        <ecNumber evidence="5">2.7.6.2</ecNumber>
    </recommendedName>
</protein>
<dbReference type="Proteomes" id="UP000620133">
    <property type="component" value="Chromosome"/>
</dbReference>
<evidence type="ECO:0000313" key="7">
    <source>
        <dbReference type="EMBL" id="BCR36412.1"/>
    </source>
</evidence>
<evidence type="ECO:0000256" key="2">
    <source>
        <dbReference type="ARBA" id="ARBA00022741"/>
    </source>
</evidence>
<dbReference type="GO" id="GO:0004788">
    <property type="term" value="F:thiamine diphosphokinase activity"/>
    <property type="evidence" value="ECO:0007669"/>
    <property type="project" value="UniProtKB-UniRule"/>
</dbReference>